<evidence type="ECO:0000313" key="2">
    <source>
        <dbReference type="EMBL" id="MBK4217419.1"/>
    </source>
</evidence>
<organism evidence="2 3">
    <name type="scientific">Paracoccus caeni</name>
    <dbReference type="NCBI Taxonomy" id="657651"/>
    <lineage>
        <taxon>Bacteria</taxon>
        <taxon>Pseudomonadati</taxon>
        <taxon>Pseudomonadota</taxon>
        <taxon>Alphaproteobacteria</taxon>
        <taxon>Rhodobacterales</taxon>
        <taxon>Paracoccaceae</taxon>
        <taxon>Paracoccus</taxon>
    </lineage>
</organism>
<feature type="transmembrane region" description="Helical" evidence="1">
    <location>
        <begin position="134"/>
        <end position="153"/>
    </location>
</feature>
<reference evidence="2" key="1">
    <citation type="submission" date="2021-01" db="EMBL/GenBank/DDBJ databases">
        <title>Paracoccus amoyensis sp. nov., isolated from the surface seawater along the coast of Xiamen Island, China.</title>
        <authorList>
            <person name="Lyu L."/>
        </authorList>
    </citation>
    <scope>NUCLEOTIDE SEQUENCE</scope>
    <source>
        <strain evidence="2">MJ17</strain>
    </source>
</reference>
<dbReference type="RefSeq" id="WP_200688167.1">
    <property type="nucleotide sequence ID" value="NZ_JAEPRQ010000007.1"/>
</dbReference>
<dbReference type="EMBL" id="JAEPRQ010000007">
    <property type="protein sequence ID" value="MBK4217419.1"/>
    <property type="molecule type" value="Genomic_DNA"/>
</dbReference>
<feature type="transmembrane region" description="Helical" evidence="1">
    <location>
        <begin position="33"/>
        <end position="52"/>
    </location>
</feature>
<keyword evidence="1" id="KW-1133">Transmembrane helix</keyword>
<evidence type="ECO:0000256" key="1">
    <source>
        <dbReference type="SAM" id="Phobius"/>
    </source>
</evidence>
<keyword evidence="3" id="KW-1185">Reference proteome</keyword>
<dbReference type="AlphaFoldDB" id="A0A934SH91"/>
<name>A0A934SH91_9RHOB</name>
<protein>
    <submittedName>
        <fullName evidence="2">Uncharacterized protein</fullName>
    </submittedName>
</protein>
<keyword evidence="1" id="KW-0812">Transmembrane</keyword>
<accession>A0A934SH91</accession>
<keyword evidence="1" id="KW-0472">Membrane</keyword>
<comment type="caution">
    <text evidence="2">The sequence shown here is derived from an EMBL/GenBank/DDBJ whole genome shotgun (WGS) entry which is preliminary data.</text>
</comment>
<evidence type="ECO:0000313" key="3">
    <source>
        <dbReference type="Proteomes" id="UP000640485"/>
    </source>
</evidence>
<sequence length="154" mass="16720">MLSYWQLDFDKDIELANLKADLATSRGRLDSALFKHLAMLAPVAVGGMGMFVRAGGSEHLGLPAIAMITVPAVILVVSVMLSALSLAIAPTNVVKTIAPDGKAILRTRDEWVDVLRHGVGYTNWHRGFEDNVQFYGFSLAAFTFLLGGIWFLIG</sequence>
<gene>
    <name evidence="2" type="ORF">JJJ17_15935</name>
</gene>
<feature type="transmembrane region" description="Helical" evidence="1">
    <location>
        <begin position="64"/>
        <end position="89"/>
    </location>
</feature>
<dbReference type="Proteomes" id="UP000640485">
    <property type="component" value="Unassembled WGS sequence"/>
</dbReference>
<proteinExistence type="predicted"/>